<sequence>MQQTSSTWKQWTCDEITPNLCNLSLETGYVKIKSIPVHYWRYKRKDIQHNEIKSLILLHGGPSWPHQYLLPLRQIACQTDYEVIFYDQAGCGASIPSTDEVNITKHSHLLDPKYYSEVELPLLIDHWKLKEYSILGHSWGTILAQLFTLNAKDISGLQSLILSGPLSDAQAYIAAQWNESEGNLGSLPPFVQERIQALEQEKLYDSREYQAIDDVLTTFFTLRTAPAPDCFTTSAKGLNKDIYVGMQGASEFTIGGVLGSFNVTGRLHEIKVPVLLTSGKFDTMRPSIVETMHKHLQKSEWIMFPHSGHVSMIDDAELMNDKVSMFLQRIDEGFTNQVPSERKVDHGNDMMIASGMSTSSSSTWLPAPYLFSICIAFTLGLLIGRLNLSSKRNQYEVIV</sequence>
<dbReference type="InterPro" id="IPR002410">
    <property type="entry name" value="Peptidase_S33"/>
</dbReference>
<dbReference type="GO" id="GO:0016020">
    <property type="term" value="C:membrane"/>
    <property type="evidence" value="ECO:0007669"/>
    <property type="project" value="TreeGrafter"/>
</dbReference>
<accession>A0AAD3CFV0</accession>
<evidence type="ECO:0000313" key="5">
    <source>
        <dbReference type="EMBL" id="GFH44335.1"/>
    </source>
</evidence>
<dbReference type="SUPFAM" id="SSF53474">
    <property type="entry name" value="alpha/beta-Hydrolases"/>
    <property type="match status" value="1"/>
</dbReference>
<keyword evidence="2" id="KW-0378">Hydrolase</keyword>
<dbReference type="AlphaFoldDB" id="A0AAD3CFV0"/>
<dbReference type="PRINTS" id="PR00793">
    <property type="entry name" value="PROAMNOPTASE"/>
</dbReference>
<dbReference type="PANTHER" id="PTHR43798:SF31">
    <property type="entry name" value="AB HYDROLASE SUPERFAMILY PROTEIN YCLE"/>
    <property type="match status" value="1"/>
</dbReference>
<organism evidence="5 6">
    <name type="scientific">Chaetoceros tenuissimus</name>
    <dbReference type="NCBI Taxonomy" id="426638"/>
    <lineage>
        <taxon>Eukaryota</taxon>
        <taxon>Sar</taxon>
        <taxon>Stramenopiles</taxon>
        <taxon>Ochrophyta</taxon>
        <taxon>Bacillariophyta</taxon>
        <taxon>Coscinodiscophyceae</taxon>
        <taxon>Chaetocerotophycidae</taxon>
        <taxon>Chaetocerotales</taxon>
        <taxon>Chaetocerotaceae</taxon>
        <taxon>Chaetoceros</taxon>
    </lineage>
</organism>
<evidence type="ECO:0000313" key="6">
    <source>
        <dbReference type="Proteomes" id="UP001054902"/>
    </source>
</evidence>
<dbReference type="EMBL" id="BLLK01000019">
    <property type="protein sequence ID" value="GFH44335.1"/>
    <property type="molecule type" value="Genomic_DNA"/>
</dbReference>
<keyword evidence="3" id="KW-0472">Membrane</keyword>
<keyword evidence="3" id="KW-0812">Transmembrane</keyword>
<feature type="domain" description="AB hydrolase-1" evidence="4">
    <location>
        <begin position="55"/>
        <end position="319"/>
    </location>
</feature>
<gene>
    <name evidence="5" type="ORF">CTEN210_00809</name>
</gene>
<comment type="similarity">
    <text evidence="1">Belongs to the peptidase S33 family.</text>
</comment>
<name>A0AAD3CFV0_9STRA</name>
<comment type="caution">
    <text evidence="5">The sequence shown here is derived from an EMBL/GenBank/DDBJ whole genome shotgun (WGS) entry which is preliminary data.</text>
</comment>
<proteinExistence type="inferred from homology"/>
<dbReference type="NCBIfam" id="TIGR01250">
    <property type="entry name" value="pro_imino_pep_2"/>
    <property type="match status" value="1"/>
</dbReference>
<evidence type="ECO:0000256" key="3">
    <source>
        <dbReference type="SAM" id="Phobius"/>
    </source>
</evidence>
<keyword evidence="6" id="KW-1185">Reference proteome</keyword>
<dbReference type="Proteomes" id="UP001054902">
    <property type="component" value="Unassembled WGS sequence"/>
</dbReference>
<dbReference type="GO" id="GO:0008233">
    <property type="term" value="F:peptidase activity"/>
    <property type="evidence" value="ECO:0007669"/>
    <property type="project" value="InterPro"/>
</dbReference>
<evidence type="ECO:0000259" key="4">
    <source>
        <dbReference type="Pfam" id="PF12697"/>
    </source>
</evidence>
<protein>
    <recommendedName>
        <fullName evidence="4">AB hydrolase-1 domain-containing protein</fullName>
    </recommendedName>
</protein>
<evidence type="ECO:0000256" key="1">
    <source>
        <dbReference type="ARBA" id="ARBA00010088"/>
    </source>
</evidence>
<dbReference type="PANTHER" id="PTHR43798">
    <property type="entry name" value="MONOACYLGLYCEROL LIPASE"/>
    <property type="match status" value="1"/>
</dbReference>
<reference evidence="5 6" key="1">
    <citation type="journal article" date="2021" name="Sci. Rep.">
        <title>The genome of the diatom Chaetoceros tenuissimus carries an ancient integrated fragment of an extant virus.</title>
        <authorList>
            <person name="Hongo Y."/>
            <person name="Kimura K."/>
            <person name="Takaki Y."/>
            <person name="Yoshida Y."/>
            <person name="Baba S."/>
            <person name="Kobayashi G."/>
            <person name="Nagasaki K."/>
            <person name="Hano T."/>
            <person name="Tomaru Y."/>
        </authorList>
    </citation>
    <scope>NUCLEOTIDE SEQUENCE [LARGE SCALE GENOMIC DNA]</scope>
    <source>
        <strain evidence="5 6">NIES-3715</strain>
    </source>
</reference>
<dbReference type="Pfam" id="PF12697">
    <property type="entry name" value="Abhydrolase_6"/>
    <property type="match status" value="1"/>
</dbReference>
<feature type="transmembrane region" description="Helical" evidence="3">
    <location>
        <begin position="364"/>
        <end position="384"/>
    </location>
</feature>
<dbReference type="InterPro" id="IPR000073">
    <property type="entry name" value="AB_hydrolase_1"/>
</dbReference>
<dbReference type="GO" id="GO:0006508">
    <property type="term" value="P:proteolysis"/>
    <property type="evidence" value="ECO:0007669"/>
    <property type="project" value="InterPro"/>
</dbReference>
<dbReference type="Gene3D" id="3.40.50.1820">
    <property type="entry name" value="alpha/beta hydrolase"/>
    <property type="match status" value="1"/>
</dbReference>
<evidence type="ECO:0000256" key="2">
    <source>
        <dbReference type="ARBA" id="ARBA00022801"/>
    </source>
</evidence>
<dbReference type="InterPro" id="IPR029058">
    <property type="entry name" value="AB_hydrolase_fold"/>
</dbReference>
<keyword evidence="3" id="KW-1133">Transmembrane helix</keyword>
<dbReference type="InterPro" id="IPR005945">
    <property type="entry name" value="Pro_imino_pep"/>
</dbReference>
<dbReference type="InterPro" id="IPR050266">
    <property type="entry name" value="AB_hydrolase_sf"/>
</dbReference>